<dbReference type="PANTHER" id="PTHR13800">
    <property type="entry name" value="TRANSIENT RECEPTOR POTENTIAL CATION CHANNEL, SUBFAMILY M, MEMBER 6"/>
    <property type="match status" value="1"/>
</dbReference>
<dbReference type="AlphaFoldDB" id="A0AAV2I0P0"/>
<dbReference type="Proteomes" id="UP001497497">
    <property type="component" value="Unassembled WGS sequence"/>
</dbReference>
<accession>A0AAV2I0P0</accession>
<evidence type="ECO:0000313" key="2">
    <source>
        <dbReference type="EMBL" id="CAL1539580.1"/>
    </source>
</evidence>
<feature type="non-terminal residue" evidence="2">
    <location>
        <position position="1"/>
    </location>
</feature>
<keyword evidence="3" id="KW-1185">Reference proteome</keyword>
<dbReference type="PANTHER" id="PTHR13800:SF12">
    <property type="entry name" value="TRANSIENT RECEPTOR POTENTIAL CATION CHANNEL SUBFAMILY M MEMBER-LIKE 2"/>
    <property type="match status" value="1"/>
</dbReference>
<comment type="caution">
    <text evidence="2">The sequence shown here is derived from an EMBL/GenBank/DDBJ whole genome shotgun (WGS) entry which is preliminary data.</text>
</comment>
<dbReference type="GO" id="GO:0005886">
    <property type="term" value="C:plasma membrane"/>
    <property type="evidence" value="ECO:0007669"/>
    <property type="project" value="TreeGrafter"/>
</dbReference>
<dbReference type="GO" id="GO:0099604">
    <property type="term" value="F:ligand-gated calcium channel activity"/>
    <property type="evidence" value="ECO:0007669"/>
    <property type="project" value="TreeGrafter"/>
</dbReference>
<dbReference type="InterPro" id="IPR050927">
    <property type="entry name" value="TRPM"/>
</dbReference>
<feature type="transmembrane region" description="Helical" evidence="1">
    <location>
        <begin position="151"/>
        <end position="175"/>
    </location>
</feature>
<feature type="transmembrane region" description="Helical" evidence="1">
    <location>
        <begin position="121"/>
        <end position="139"/>
    </location>
</feature>
<keyword evidence="1" id="KW-0472">Membrane</keyword>
<reference evidence="2 3" key="1">
    <citation type="submission" date="2024-04" db="EMBL/GenBank/DDBJ databases">
        <authorList>
            <consortium name="Genoscope - CEA"/>
            <person name="William W."/>
        </authorList>
    </citation>
    <scope>NUCLEOTIDE SEQUENCE [LARGE SCALE GENOMIC DNA]</scope>
</reference>
<proteinExistence type="predicted"/>
<keyword evidence="1" id="KW-0812">Transmembrane</keyword>
<name>A0AAV2I0P0_LYMST</name>
<organism evidence="2 3">
    <name type="scientific">Lymnaea stagnalis</name>
    <name type="common">Great pond snail</name>
    <name type="synonym">Helix stagnalis</name>
    <dbReference type="NCBI Taxonomy" id="6523"/>
    <lineage>
        <taxon>Eukaryota</taxon>
        <taxon>Metazoa</taxon>
        <taxon>Spiralia</taxon>
        <taxon>Lophotrochozoa</taxon>
        <taxon>Mollusca</taxon>
        <taxon>Gastropoda</taxon>
        <taxon>Heterobranchia</taxon>
        <taxon>Euthyneura</taxon>
        <taxon>Panpulmonata</taxon>
        <taxon>Hygrophila</taxon>
        <taxon>Lymnaeoidea</taxon>
        <taxon>Lymnaeidae</taxon>
        <taxon>Lymnaea</taxon>
    </lineage>
</organism>
<feature type="non-terminal residue" evidence="2">
    <location>
        <position position="214"/>
    </location>
</feature>
<dbReference type="EMBL" id="CAXITT010000344">
    <property type="protein sequence ID" value="CAL1539580.1"/>
    <property type="molecule type" value="Genomic_DNA"/>
</dbReference>
<evidence type="ECO:0000256" key="1">
    <source>
        <dbReference type="SAM" id="Phobius"/>
    </source>
</evidence>
<keyword evidence="1" id="KW-1133">Transmembrane helix</keyword>
<gene>
    <name evidence="2" type="ORF">GSLYS_00013313001</name>
</gene>
<feature type="transmembrane region" description="Helical" evidence="1">
    <location>
        <begin position="24"/>
        <end position="47"/>
    </location>
</feature>
<evidence type="ECO:0000313" key="3">
    <source>
        <dbReference type="Proteomes" id="UP001497497"/>
    </source>
</evidence>
<feature type="transmembrane region" description="Helical" evidence="1">
    <location>
        <begin position="84"/>
        <end position="109"/>
    </location>
</feature>
<sequence length="214" mass="25320">IDPDRPAKRTLHWFCIKLRSPKSLFYINFLLYFAFHIMYGIQLLYYLKASKFEILEYLPPIWVLTLTLQLIQRAFPFNRHVLDIYFGIDTCCVLFFYVAISLRVAALLNQGNDALMNTARVFYSLDYIAFSLRLFKFFYANQYLGPITATLFVMFWTLMRFLAIIGVFLLGCMVATESVMYPEAQFNVTQLYTLFRKPYWSMFGEFFLNEIEGP</sequence>
<protein>
    <submittedName>
        <fullName evidence="2">Uncharacterized protein</fullName>
    </submittedName>
</protein>